<evidence type="ECO:0000313" key="2">
    <source>
        <dbReference type="EnsemblPlants" id="TraesCS7B02G400700.1.cds1"/>
    </source>
</evidence>
<dbReference type="Gramene" id="TraesRN7B0101093900.1">
    <property type="protein sequence ID" value="TraesRN7B0101093900.1"/>
    <property type="gene ID" value="TraesRN7B0101093900"/>
</dbReference>
<accession>A0A3B6SRY8</accession>
<reference evidence="2" key="2">
    <citation type="submission" date="2018-10" db="UniProtKB">
        <authorList>
            <consortium name="EnsemblPlants"/>
        </authorList>
    </citation>
    <scope>IDENTIFICATION</scope>
</reference>
<proteinExistence type="predicted"/>
<evidence type="ECO:0000259" key="1">
    <source>
        <dbReference type="Pfam" id="PF23635"/>
    </source>
</evidence>
<dbReference type="Gramene" id="TraesCAD_scaffold_057812_01G000100.1">
    <property type="protein sequence ID" value="TraesCAD_scaffold_057812_01G000100.1"/>
    <property type="gene ID" value="TraesCAD_scaffold_057812_01G000100"/>
</dbReference>
<name>A0A3B6SRY8_WHEAT</name>
<evidence type="ECO:0000313" key="3">
    <source>
        <dbReference type="Proteomes" id="UP000019116"/>
    </source>
</evidence>
<sequence length="260" mass="29571">MTIVLPPVPDTSIHGDGCTFTYYHHEILLSRNAYGLSYFCLAIAYRNQKIIVDVYVLRDDIWAIYSSAAVSQGPEIKLYKPTLLAGGKLYNLIFGRSNPYKLLLLDLESSCLSLVNLPDEEVEAWNVKLSLAHDSELHLMHVDVDTSQLRIWLHKMDSTGATIWSLVNTVCLREICANHMIPTRVFEDFGDSILTLHAAVGAGSEFVFIEIESVLYLFDIKHKAAKKVYETTRQDERLCSVIPFMMPWPPNFPLMKELFI</sequence>
<protein>
    <recommendedName>
        <fullName evidence="1">F-box protein AT5G49610-like beta-propeller domain-containing protein</fullName>
    </recommendedName>
</protein>
<organism evidence="2">
    <name type="scientific">Triticum aestivum</name>
    <name type="common">Wheat</name>
    <dbReference type="NCBI Taxonomy" id="4565"/>
    <lineage>
        <taxon>Eukaryota</taxon>
        <taxon>Viridiplantae</taxon>
        <taxon>Streptophyta</taxon>
        <taxon>Embryophyta</taxon>
        <taxon>Tracheophyta</taxon>
        <taxon>Spermatophyta</taxon>
        <taxon>Magnoliopsida</taxon>
        <taxon>Liliopsida</taxon>
        <taxon>Poales</taxon>
        <taxon>Poaceae</taxon>
        <taxon>BOP clade</taxon>
        <taxon>Pooideae</taxon>
        <taxon>Triticodae</taxon>
        <taxon>Triticeae</taxon>
        <taxon>Triticinae</taxon>
        <taxon>Triticum</taxon>
    </lineage>
</organism>
<dbReference type="Gramene" id="TraesCLE_scaffold_014945_01G000100.1">
    <property type="protein sequence ID" value="TraesCLE_scaffold_014945_01G000100.1"/>
    <property type="gene ID" value="TraesCLE_scaffold_014945_01G000100"/>
</dbReference>
<dbReference type="Proteomes" id="UP000019116">
    <property type="component" value="Chromosome 7B"/>
</dbReference>
<feature type="domain" description="F-box protein AT5G49610-like beta-propeller" evidence="1">
    <location>
        <begin position="3"/>
        <end position="252"/>
    </location>
</feature>
<dbReference type="Gramene" id="TraesCS7B03G1078100.1">
    <property type="protein sequence ID" value="TraesCS7B03G1078100.1.CDS1"/>
    <property type="gene ID" value="TraesCS7B03G1078100"/>
</dbReference>
<dbReference type="PANTHER" id="PTHR33207">
    <property type="entry name" value="F-BOX DOMAIN CONTAINING PROTEIN-RELATED"/>
    <property type="match status" value="1"/>
</dbReference>
<dbReference type="InterPro" id="IPR056594">
    <property type="entry name" value="AT5G49610-like_b-prop"/>
</dbReference>
<dbReference type="Gramene" id="TraesROB_scaffold_011830_01G000100.1">
    <property type="protein sequence ID" value="TraesROB_scaffold_011830_01G000100.1"/>
    <property type="gene ID" value="TraesROB_scaffold_011830_01G000100"/>
</dbReference>
<dbReference type="Gramene" id="TraesCS7B02G400700.1">
    <property type="protein sequence ID" value="TraesCS7B02G400700.1.cds1"/>
    <property type="gene ID" value="TraesCS7B02G400700"/>
</dbReference>
<dbReference type="EnsemblPlants" id="TraesCS7B02G400700.1">
    <property type="protein sequence ID" value="TraesCS7B02G400700.1.cds1"/>
    <property type="gene ID" value="TraesCS7B02G400700"/>
</dbReference>
<dbReference type="Pfam" id="PF23635">
    <property type="entry name" value="Beta-prop_AT5G49610-like"/>
    <property type="match status" value="1"/>
</dbReference>
<dbReference type="OrthoDB" id="610707at2759"/>
<reference evidence="2" key="1">
    <citation type="submission" date="2018-08" db="EMBL/GenBank/DDBJ databases">
        <authorList>
            <person name="Rossello M."/>
        </authorList>
    </citation>
    <scope>NUCLEOTIDE SEQUENCE [LARGE SCALE GENOMIC DNA]</scope>
    <source>
        <strain evidence="2">cv. Chinese Spring</strain>
    </source>
</reference>
<dbReference type="Gramene" id="TraesWEE_scaffold_060511_01G000100.1">
    <property type="protein sequence ID" value="TraesWEE_scaffold_060511_01G000100.1"/>
    <property type="gene ID" value="TraesWEE_scaffold_060511_01G000100"/>
</dbReference>
<keyword evidence="3" id="KW-1185">Reference proteome</keyword>
<dbReference type="AlphaFoldDB" id="A0A3B6SRY8"/>